<keyword evidence="2" id="KW-1185">Reference proteome</keyword>
<gene>
    <name evidence="1" type="ORF">D7S86_20935</name>
</gene>
<dbReference type="EMBL" id="RBZU01000010">
    <property type="protein sequence ID" value="RKP49744.1"/>
    <property type="molecule type" value="Genomic_DNA"/>
</dbReference>
<proteinExistence type="predicted"/>
<evidence type="ECO:0000313" key="2">
    <source>
        <dbReference type="Proteomes" id="UP000270342"/>
    </source>
</evidence>
<evidence type="ECO:0000313" key="1">
    <source>
        <dbReference type="EMBL" id="RKP49744.1"/>
    </source>
</evidence>
<organism evidence="1 2">
    <name type="scientific">Pararobbsia silviterrae</name>
    <dbReference type="NCBI Taxonomy" id="1792498"/>
    <lineage>
        <taxon>Bacteria</taxon>
        <taxon>Pseudomonadati</taxon>
        <taxon>Pseudomonadota</taxon>
        <taxon>Betaproteobacteria</taxon>
        <taxon>Burkholderiales</taxon>
        <taxon>Burkholderiaceae</taxon>
        <taxon>Pararobbsia</taxon>
    </lineage>
</organism>
<accession>A0A494XNU7</accession>
<dbReference type="Proteomes" id="UP000270342">
    <property type="component" value="Unassembled WGS sequence"/>
</dbReference>
<comment type="caution">
    <text evidence="1">The sequence shown here is derived from an EMBL/GenBank/DDBJ whole genome shotgun (WGS) entry which is preliminary data.</text>
</comment>
<name>A0A494XNU7_9BURK</name>
<protein>
    <submittedName>
        <fullName evidence="1">Uncharacterized protein</fullName>
    </submittedName>
</protein>
<reference evidence="1 2" key="1">
    <citation type="submission" date="2018-10" db="EMBL/GenBank/DDBJ databases">
        <title>Robbsia sp. DHC34, isolated from soil.</title>
        <authorList>
            <person name="Gao Z.-H."/>
            <person name="Qiu L.-H."/>
        </authorList>
    </citation>
    <scope>NUCLEOTIDE SEQUENCE [LARGE SCALE GENOMIC DNA]</scope>
    <source>
        <strain evidence="1 2">DHC34</strain>
    </source>
</reference>
<sequence length="70" mass="8327">MRYIRFATDIRSEVSFFGDRQSEPLQGFPRDAYEDQKREDLQGIGSDSSELLRGIFDPRIVRENRYLKVR</sequence>
<dbReference type="AlphaFoldDB" id="A0A494XNU7"/>